<feature type="domain" description="PhoD-like phosphatase" evidence="2">
    <location>
        <begin position="170"/>
        <end position="435"/>
    </location>
</feature>
<dbReference type="PANTHER" id="PTHR46689">
    <property type="entry name" value="MEMBRANE PROTEIN, PUTATIVE-RELATED"/>
    <property type="match status" value="1"/>
</dbReference>
<dbReference type="GO" id="GO:0016020">
    <property type="term" value="C:membrane"/>
    <property type="evidence" value="ECO:0007669"/>
    <property type="project" value="TreeGrafter"/>
</dbReference>
<dbReference type="OrthoDB" id="9999821at2759"/>
<dbReference type="Gene3D" id="3.60.21.70">
    <property type="entry name" value="PhoD-like phosphatase"/>
    <property type="match status" value="1"/>
</dbReference>
<reference evidence="3" key="1">
    <citation type="journal article" date="2020" name="Fungal Divers.">
        <title>Resolving the Mortierellaceae phylogeny through synthesis of multi-gene phylogenetics and phylogenomics.</title>
        <authorList>
            <person name="Vandepol N."/>
            <person name="Liber J."/>
            <person name="Desiro A."/>
            <person name="Na H."/>
            <person name="Kennedy M."/>
            <person name="Barry K."/>
            <person name="Grigoriev I.V."/>
            <person name="Miller A.N."/>
            <person name="O'Donnell K."/>
            <person name="Stajich J.E."/>
            <person name="Bonito G."/>
        </authorList>
    </citation>
    <scope>NUCLEOTIDE SEQUENCE</scope>
    <source>
        <strain evidence="3">NVP60</strain>
    </source>
</reference>
<dbReference type="AlphaFoldDB" id="A0A9P6UED6"/>
<evidence type="ECO:0000259" key="2">
    <source>
        <dbReference type="Pfam" id="PF19050"/>
    </source>
</evidence>
<feature type="compositionally biased region" description="Low complexity" evidence="1">
    <location>
        <begin position="32"/>
        <end position="45"/>
    </location>
</feature>
<protein>
    <recommendedName>
        <fullName evidence="2">PhoD-like phosphatase domain-containing protein</fullName>
    </recommendedName>
</protein>
<dbReference type="InterPro" id="IPR018946">
    <property type="entry name" value="PhoD-like_MPP"/>
</dbReference>
<dbReference type="EMBL" id="JAAAIN010004308">
    <property type="protein sequence ID" value="KAG0282146.1"/>
    <property type="molecule type" value="Genomic_DNA"/>
</dbReference>
<evidence type="ECO:0000256" key="1">
    <source>
        <dbReference type="SAM" id="MobiDB-lite"/>
    </source>
</evidence>
<evidence type="ECO:0000313" key="4">
    <source>
        <dbReference type="Proteomes" id="UP000823405"/>
    </source>
</evidence>
<dbReference type="Proteomes" id="UP000823405">
    <property type="component" value="Unassembled WGS sequence"/>
</dbReference>
<name>A0A9P6UED6_9FUNG</name>
<dbReference type="Pfam" id="PF19050">
    <property type="entry name" value="PhoD_2"/>
    <property type="match status" value="1"/>
</dbReference>
<accession>A0A9P6UED6</accession>
<feature type="region of interest" description="Disordered" evidence="1">
    <location>
        <begin position="1"/>
        <end position="83"/>
    </location>
</feature>
<dbReference type="CDD" id="cd07389">
    <property type="entry name" value="MPP_PhoD"/>
    <property type="match status" value="1"/>
</dbReference>
<gene>
    <name evidence="3" type="ORF">BGZ97_009124</name>
</gene>
<dbReference type="InterPro" id="IPR038607">
    <property type="entry name" value="PhoD-like_sf"/>
</dbReference>
<dbReference type="PANTHER" id="PTHR46689:SF1">
    <property type="entry name" value="PHOD-LIKE PHOSPHATASE DOMAIN-CONTAINING PROTEIN"/>
    <property type="match status" value="1"/>
</dbReference>
<organism evidence="3 4">
    <name type="scientific">Linnemannia gamsii</name>
    <dbReference type="NCBI Taxonomy" id="64522"/>
    <lineage>
        <taxon>Eukaryota</taxon>
        <taxon>Fungi</taxon>
        <taxon>Fungi incertae sedis</taxon>
        <taxon>Mucoromycota</taxon>
        <taxon>Mortierellomycotina</taxon>
        <taxon>Mortierellomycetes</taxon>
        <taxon>Mortierellales</taxon>
        <taxon>Mortierellaceae</taxon>
        <taxon>Linnemannia</taxon>
    </lineage>
</organism>
<keyword evidence="4" id="KW-1185">Reference proteome</keyword>
<evidence type="ECO:0000313" key="3">
    <source>
        <dbReference type="EMBL" id="KAG0282146.1"/>
    </source>
</evidence>
<feature type="compositionally biased region" description="Low complexity" evidence="1">
    <location>
        <begin position="63"/>
        <end position="77"/>
    </location>
</feature>
<sequence>MPSAVPTPNPSGGMPYGMPSPQQQYPPQPTMPHVYPQHQPVQHQHSQGSMVPPFSPVQPNSNPYGQPAYPPQQQHQPGFPPTMNPSSTYGFLCGPLLRYQNMDLHQGNWLGSVMMVSKPDPQGQQGPAPVLTWSDGHNPHSQHVTGQAIDGYNQSIFWRFALVIPQDPHATKKITYSINGGSSYWFFVAGRSESFRWMFYSCNGFSSSTDSVAIGGANPLWNDALAKHTEQPYHVMIGGGDQLYCDSILEEPEMKEWLSGTIPEREKAVCKPHWTVAIEKYYFNRYCTWFSQGTYGQALAAIPTVNMWDDHDTIDGYGSYPESTMKSSVLTTLGAVSRRFYLLFQHHTTPALVPHHGFFSAGVGENILTCLGPSTSMLVLDARSERTKNVVCSDQTYDLAFAKMYHEVPQGTRHLLVQLGVPIAYPRLVFAENLMGS</sequence>
<feature type="compositionally biased region" description="Low complexity" evidence="1">
    <location>
        <begin position="10"/>
        <end position="23"/>
    </location>
</feature>
<dbReference type="InterPro" id="IPR043904">
    <property type="entry name" value="PhoD_2-like"/>
</dbReference>
<comment type="caution">
    <text evidence="3">The sequence shown here is derived from an EMBL/GenBank/DDBJ whole genome shotgun (WGS) entry which is preliminary data.</text>
</comment>
<feature type="non-terminal residue" evidence="3">
    <location>
        <position position="1"/>
    </location>
</feature>
<proteinExistence type="predicted"/>